<evidence type="ECO:0000256" key="4">
    <source>
        <dbReference type="ARBA" id="ARBA00022989"/>
    </source>
</evidence>
<feature type="transmembrane region" description="Helical" evidence="8">
    <location>
        <begin position="101"/>
        <end position="121"/>
    </location>
</feature>
<evidence type="ECO:0000256" key="7">
    <source>
        <dbReference type="SAM" id="MobiDB-lite"/>
    </source>
</evidence>
<accession>A0A9K3LAE8</accession>
<proteinExistence type="inferred from homology"/>
<dbReference type="Proteomes" id="UP000693970">
    <property type="component" value="Unassembled WGS sequence"/>
</dbReference>
<protein>
    <submittedName>
        <fullName evidence="9">Mitochondrial carrier protein</fullName>
    </submittedName>
</protein>
<dbReference type="PANTHER" id="PTHR45939:SF1">
    <property type="entry name" value="MITOCHONDRIAL THIAMINE PYROPHOSPHATE CARRIER 1-RELATED"/>
    <property type="match status" value="1"/>
</dbReference>
<evidence type="ECO:0000256" key="8">
    <source>
        <dbReference type="SAM" id="Phobius"/>
    </source>
</evidence>
<dbReference type="GO" id="GO:0016020">
    <property type="term" value="C:membrane"/>
    <property type="evidence" value="ECO:0007669"/>
    <property type="project" value="UniProtKB-UniRule"/>
</dbReference>
<dbReference type="GO" id="GO:0015217">
    <property type="term" value="F:ADP transmembrane transporter activity"/>
    <property type="evidence" value="ECO:0007669"/>
    <property type="project" value="TreeGrafter"/>
</dbReference>
<keyword evidence="5 6" id="KW-0812">Transmembrane</keyword>
<evidence type="ECO:0000313" key="9">
    <source>
        <dbReference type="EMBL" id="KAG7358358.1"/>
    </source>
</evidence>
<feature type="repeat" description="Solcar" evidence="5">
    <location>
        <begin position="23"/>
        <end position="120"/>
    </location>
</feature>
<dbReference type="PROSITE" id="PS50920">
    <property type="entry name" value="SOLCAR"/>
    <property type="match status" value="2"/>
</dbReference>
<evidence type="ECO:0000256" key="1">
    <source>
        <dbReference type="ARBA" id="ARBA00006375"/>
    </source>
</evidence>
<keyword evidence="4 8" id="KW-1133">Transmembrane helix</keyword>
<dbReference type="EMBL" id="JAGRRH010000014">
    <property type="protein sequence ID" value="KAG7358358.1"/>
    <property type="molecule type" value="Genomic_DNA"/>
</dbReference>
<gene>
    <name evidence="9" type="ORF">IV203_014946</name>
</gene>
<name>A0A9K3LAE8_9STRA</name>
<dbReference type="AlphaFoldDB" id="A0A9K3LAE8"/>
<keyword evidence="2 6" id="KW-0813">Transport</keyword>
<dbReference type="PANTHER" id="PTHR45939">
    <property type="entry name" value="PEROXISOMAL MEMBRANE PROTEIN PMP34-RELATED"/>
    <property type="match status" value="1"/>
</dbReference>
<evidence type="ECO:0000256" key="5">
    <source>
        <dbReference type="PROSITE-ProRule" id="PRU00282"/>
    </source>
</evidence>
<dbReference type="InterPro" id="IPR018108">
    <property type="entry name" value="MCP_transmembrane"/>
</dbReference>
<keyword evidence="3" id="KW-0677">Repeat</keyword>
<organism evidence="9 10">
    <name type="scientific">Nitzschia inconspicua</name>
    <dbReference type="NCBI Taxonomy" id="303405"/>
    <lineage>
        <taxon>Eukaryota</taxon>
        <taxon>Sar</taxon>
        <taxon>Stramenopiles</taxon>
        <taxon>Ochrophyta</taxon>
        <taxon>Bacillariophyta</taxon>
        <taxon>Bacillariophyceae</taxon>
        <taxon>Bacillariophycidae</taxon>
        <taxon>Bacillariales</taxon>
        <taxon>Bacillariaceae</taxon>
        <taxon>Nitzschia</taxon>
    </lineage>
</organism>
<comment type="caution">
    <text evidence="9">The sequence shown here is derived from an EMBL/GenBank/DDBJ whole genome shotgun (WGS) entry which is preliminary data.</text>
</comment>
<feature type="region of interest" description="Disordered" evidence="7">
    <location>
        <begin position="210"/>
        <end position="281"/>
    </location>
</feature>
<reference evidence="9" key="2">
    <citation type="submission" date="2021-04" db="EMBL/GenBank/DDBJ databases">
        <authorList>
            <person name="Podell S."/>
        </authorList>
    </citation>
    <scope>NUCLEOTIDE SEQUENCE</scope>
    <source>
        <strain evidence="9">Hildebrandi</strain>
    </source>
</reference>
<dbReference type="OrthoDB" id="446044at2759"/>
<keyword evidence="10" id="KW-1185">Reference proteome</keyword>
<keyword evidence="5 8" id="KW-0472">Membrane</keyword>
<evidence type="ECO:0000256" key="2">
    <source>
        <dbReference type="ARBA" id="ARBA00022448"/>
    </source>
</evidence>
<feature type="compositionally biased region" description="Basic and acidic residues" evidence="7">
    <location>
        <begin position="259"/>
        <end position="274"/>
    </location>
</feature>
<feature type="compositionally biased region" description="Acidic residues" evidence="7">
    <location>
        <begin position="221"/>
        <end position="230"/>
    </location>
</feature>
<evidence type="ECO:0000256" key="3">
    <source>
        <dbReference type="ARBA" id="ARBA00022737"/>
    </source>
</evidence>
<feature type="transmembrane region" description="Helical" evidence="8">
    <location>
        <begin position="369"/>
        <end position="388"/>
    </location>
</feature>
<comment type="similarity">
    <text evidence="1 6">Belongs to the mitochondrial carrier (TC 2.A.29) family.</text>
</comment>
<evidence type="ECO:0000256" key="6">
    <source>
        <dbReference type="RuleBase" id="RU000488"/>
    </source>
</evidence>
<dbReference type="InterPro" id="IPR052217">
    <property type="entry name" value="Mito/Peroxisomal_Carrier"/>
</dbReference>
<feature type="compositionally biased region" description="Low complexity" evidence="7">
    <location>
        <begin position="210"/>
        <end position="220"/>
    </location>
</feature>
<feature type="transmembrane region" description="Helical" evidence="8">
    <location>
        <begin position="25"/>
        <end position="44"/>
    </location>
</feature>
<evidence type="ECO:0000313" key="10">
    <source>
        <dbReference type="Proteomes" id="UP000693970"/>
    </source>
</evidence>
<reference evidence="9" key="1">
    <citation type="journal article" date="2021" name="Sci. Rep.">
        <title>Diploid genomic architecture of Nitzschia inconspicua, an elite biomass production diatom.</title>
        <authorList>
            <person name="Oliver A."/>
            <person name="Podell S."/>
            <person name="Pinowska A."/>
            <person name="Traller J.C."/>
            <person name="Smith S.R."/>
            <person name="McClure R."/>
            <person name="Beliaev A."/>
            <person name="Bohutskyi P."/>
            <person name="Hill E.A."/>
            <person name="Rabines A."/>
            <person name="Zheng H."/>
            <person name="Allen L.Z."/>
            <person name="Kuo A."/>
            <person name="Grigoriev I.V."/>
            <person name="Allen A.E."/>
            <person name="Hazlebeck D."/>
            <person name="Allen E.E."/>
        </authorList>
    </citation>
    <scope>NUCLEOTIDE SEQUENCE</scope>
    <source>
        <strain evidence="9">Hildebrandi</strain>
    </source>
</reference>
<sequence>MTTSTTTTSTKTSITETNRRRQRKALADAVAGVAATLISLWAFYPLEVIKTNLQATLQGRFGIDDNEKSSLTSQSSNRQHDLSSLLRQLQKLFRGCSTKTLHASASSFCYFFLYSFILSTYHRQRQQMLPTQQQQYPSSSESKSLHPSTRLVLSALAAILNTFLTLPLDVLSSQHAIETNNSIQKNECGNGEMSSNVGKMNAVWNHHLASSTTVSPSSSSSDEEEYESDSGEPIFHEALSHEPSLSSTELSSRGIGGSDTERSCHRILSKDSQKSRRHYPTVTTLDQSLEVIDVDCEKTTNNKPTHSGCRSIREWAHLWKGLTPAVMLCSNPAIHYTVYDVLKNRMLSSHPPTTNHSTTDHRRLSLSQAFLLGVVAKFVATVATYPLIRAKVLLMVTSESSLWSALVKSYRHDNGIRGLYKGCDWQLLHTLLKSALMMMVRERIAGQTHRWIVGGQQ</sequence>
<dbReference type="Pfam" id="PF00153">
    <property type="entry name" value="Mito_carr"/>
    <property type="match status" value="2"/>
</dbReference>
<feature type="repeat" description="Solcar" evidence="5">
    <location>
        <begin position="364"/>
        <end position="447"/>
    </location>
</feature>